<dbReference type="PANTHER" id="PTHR42693">
    <property type="entry name" value="ARYLSULFATASE FAMILY MEMBER"/>
    <property type="match status" value="1"/>
</dbReference>
<dbReference type="Gene3D" id="3.40.720.10">
    <property type="entry name" value="Alkaline Phosphatase, subunit A"/>
    <property type="match status" value="1"/>
</dbReference>
<organism evidence="4 5">
    <name type="scientific">Paenibacillus phytorum</name>
    <dbReference type="NCBI Taxonomy" id="2654977"/>
    <lineage>
        <taxon>Bacteria</taxon>
        <taxon>Bacillati</taxon>
        <taxon>Bacillota</taxon>
        <taxon>Bacilli</taxon>
        <taxon>Bacillales</taxon>
        <taxon>Paenibacillaceae</taxon>
        <taxon>Paenibacillus</taxon>
    </lineage>
</organism>
<keyword evidence="5" id="KW-1185">Reference proteome</keyword>
<name>A0ABX1Y340_9BACL</name>
<comment type="similarity">
    <text evidence="1">Belongs to the sulfatase family.</text>
</comment>
<evidence type="ECO:0000259" key="3">
    <source>
        <dbReference type="Pfam" id="PF00884"/>
    </source>
</evidence>
<gene>
    <name evidence="4" type="ORF">GC098_28585</name>
</gene>
<feature type="domain" description="Sulfatase N-terminal" evidence="3">
    <location>
        <begin position="5"/>
        <end position="355"/>
    </location>
</feature>
<dbReference type="Proteomes" id="UP000616779">
    <property type="component" value="Unassembled WGS sequence"/>
</dbReference>
<dbReference type="EMBL" id="WHOA01000203">
    <property type="protein sequence ID" value="NOU75295.1"/>
    <property type="molecule type" value="Genomic_DNA"/>
</dbReference>
<dbReference type="RefSeq" id="WP_171646777.1">
    <property type="nucleotide sequence ID" value="NZ_WHOA01000203.1"/>
</dbReference>
<reference evidence="4 5" key="1">
    <citation type="submission" date="2019-10" db="EMBL/GenBank/DDBJ databases">
        <title>Description of Paenibacillus terrestris sp. nov.</title>
        <authorList>
            <person name="Carlier A."/>
            <person name="Qi S."/>
        </authorList>
    </citation>
    <scope>NUCLEOTIDE SEQUENCE [LARGE SCALE GENOMIC DNA]</scope>
    <source>
        <strain evidence="4 5">LMG 31458</strain>
    </source>
</reference>
<dbReference type="InterPro" id="IPR050738">
    <property type="entry name" value="Sulfatase"/>
</dbReference>
<protein>
    <submittedName>
        <fullName evidence="4">Sulfatase-like hydrolase/transferase</fullName>
    </submittedName>
</protein>
<evidence type="ECO:0000313" key="5">
    <source>
        <dbReference type="Proteomes" id="UP000616779"/>
    </source>
</evidence>
<accession>A0ABX1Y340</accession>
<dbReference type="InterPro" id="IPR000917">
    <property type="entry name" value="Sulfatase_N"/>
</dbReference>
<proteinExistence type="inferred from homology"/>
<evidence type="ECO:0000313" key="4">
    <source>
        <dbReference type="EMBL" id="NOU75295.1"/>
    </source>
</evidence>
<dbReference type="PANTHER" id="PTHR42693:SF53">
    <property type="entry name" value="ENDO-4-O-SULFATASE"/>
    <property type="match status" value="1"/>
</dbReference>
<comment type="caution">
    <text evidence="4">The sequence shown here is derived from an EMBL/GenBank/DDBJ whole genome shotgun (WGS) entry which is preliminary data.</text>
</comment>
<dbReference type="Pfam" id="PF00884">
    <property type="entry name" value="Sulfatase"/>
    <property type="match status" value="1"/>
</dbReference>
<dbReference type="InterPro" id="IPR017850">
    <property type="entry name" value="Alkaline_phosphatase_core_sf"/>
</dbReference>
<keyword evidence="2" id="KW-0378">Hydrolase</keyword>
<evidence type="ECO:0000256" key="1">
    <source>
        <dbReference type="ARBA" id="ARBA00008779"/>
    </source>
</evidence>
<dbReference type="SUPFAM" id="SSF53649">
    <property type="entry name" value="Alkaline phosphatase-like"/>
    <property type="match status" value="1"/>
</dbReference>
<sequence length="528" mass="60863">MKTQPNLLLIFTDQQRWDTLGVYGNKTIQTPHLDRLAQEGAVFENAITPYPLCAPARACTMTGFAAGKTNVFNNESAPAIAADESIAAYLSKAGYHNQAIGKMHFTPDEQTYGMDHLILSEEMRGVRTAERIQDIRFDDYDRYLMEHDAWGWEKPPEIGYNELKPLVNGLPKELHITQWCGDRTVEWLKAERPSNKPFFLWTSFVKPHAPFDCPSHLTDLYAPEEMPRPWVSDKDGTSKNPYLKSHRQAMEADLYSEHANLTNRAYYYANITFIDEQIGRIMQTLEEEGLADHTLVIFTSDHGELLGDHRLWFKNLGHEGSLHIPMLAWWPGVIHPGTRCDELTTLLDIFPTLVNRASENRNYDGRSGLDLLELLTEPSSVRRDIVCSEFYVAPNYMLHVRSKEWKYLFYQNGGYEELYNLLSDPHELIDLADDPDFQHVKKEHQEEAIRWVIDYGNPEIALDETGFKLKVIPFQPQETKTNPRPFSRMPWDSRVPPSMLPEQQRSWFWKALGGDWSSLITLIGSKDK</sequence>
<evidence type="ECO:0000256" key="2">
    <source>
        <dbReference type="ARBA" id="ARBA00022801"/>
    </source>
</evidence>